<evidence type="ECO:0000313" key="2">
    <source>
        <dbReference type="EMBL" id="KAF6837229.1"/>
    </source>
</evidence>
<comment type="caution">
    <text evidence="2">The sequence shown here is derived from an EMBL/GenBank/DDBJ whole genome shotgun (WGS) entry which is preliminary data.</text>
</comment>
<accession>A0A8H6NKX8</accession>
<sequence>MRRVQASKDIALGKEGKRPGQGTPWRDGERKQRNRGGPKCSCYRQMKKTCRSTFQRFDGLIQTMAGLAGGDGGSPPRSPQQRIGGIFMVLSAPATGVTSAARRSQPSNELWIAWQPGNLGGAAGGGLATIMWCAEALPSTLFAGAASVKCVDSIGSKAGCAAGSSLRAVAHQSNLAPTKRSSSVGYYRHSSFSNYFITQEQTRSAKRPSERVTMRPSGRTSNTGKVASPRRREPREPKGRPSITSSEYDRPGEKYTRRQQGQPASTGRGEYTETARLNPTALPEQRGDEQTFEDKRAHHDQRREGRRRGTEAEKGGDTGTGQCRDGSAEQHGDIAAARRTGRRASKRNEESGRGDTGARVEVKK</sequence>
<feature type="compositionally biased region" description="Basic and acidic residues" evidence="1">
    <location>
        <begin position="285"/>
        <end position="316"/>
    </location>
</feature>
<feature type="compositionally biased region" description="Basic and acidic residues" evidence="1">
    <location>
        <begin position="230"/>
        <end position="239"/>
    </location>
</feature>
<feature type="region of interest" description="Disordered" evidence="1">
    <location>
        <begin position="198"/>
        <end position="364"/>
    </location>
</feature>
<gene>
    <name evidence="2" type="ORF">CMUS01_05074</name>
</gene>
<feature type="compositionally biased region" description="Basic and acidic residues" evidence="1">
    <location>
        <begin position="346"/>
        <end position="364"/>
    </location>
</feature>
<dbReference type="AlphaFoldDB" id="A0A8H6NKX8"/>
<evidence type="ECO:0000313" key="3">
    <source>
        <dbReference type="Proteomes" id="UP000639643"/>
    </source>
</evidence>
<reference evidence="2" key="1">
    <citation type="journal article" date="2020" name="Phytopathology">
        <title>Genome Sequence Resources of Colletotrichum truncatum, C. plurivorum, C. musicola, and C. sojae: Four Species Pathogenic to Soybean (Glycine max).</title>
        <authorList>
            <person name="Rogerio F."/>
            <person name="Boufleur T.R."/>
            <person name="Ciampi-Guillardi M."/>
            <person name="Sukno S.A."/>
            <person name="Thon M.R."/>
            <person name="Massola Junior N.S."/>
            <person name="Baroncelli R."/>
        </authorList>
    </citation>
    <scope>NUCLEOTIDE SEQUENCE</scope>
    <source>
        <strain evidence="2">LFN0074</strain>
    </source>
</reference>
<dbReference type="EMBL" id="WIGM01000146">
    <property type="protein sequence ID" value="KAF6837229.1"/>
    <property type="molecule type" value="Genomic_DNA"/>
</dbReference>
<evidence type="ECO:0000256" key="1">
    <source>
        <dbReference type="SAM" id="MobiDB-lite"/>
    </source>
</evidence>
<name>A0A8H6NKX8_9PEZI</name>
<feature type="compositionally biased region" description="Basic and acidic residues" evidence="1">
    <location>
        <begin position="247"/>
        <end position="256"/>
    </location>
</feature>
<organism evidence="2 3">
    <name type="scientific">Colletotrichum musicola</name>
    <dbReference type="NCBI Taxonomy" id="2175873"/>
    <lineage>
        <taxon>Eukaryota</taxon>
        <taxon>Fungi</taxon>
        <taxon>Dikarya</taxon>
        <taxon>Ascomycota</taxon>
        <taxon>Pezizomycotina</taxon>
        <taxon>Sordariomycetes</taxon>
        <taxon>Hypocreomycetidae</taxon>
        <taxon>Glomerellales</taxon>
        <taxon>Glomerellaceae</taxon>
        <taxon>Colletotrichum</taxon>
        <taxon>Colletotrichum orchidearum species complex</taxon>
    </lineage>
</organism>
<dbReference type="Proteomes" id="UP000639643">
    <property type="component" value="Unassembled WGS sequence"/>
</dbReference>
<keyword evidence="3" id="KW-1185">Reference proteome</keyword>
<protein>
    <submittedName>
        <fullName evidence="2">Uncharacterized protein</fullName>
    </submittedName>
</protein>
<proteinExistence type="predicted"/>
<feature type="region of interest" description="Disordered" evidence="1">
    <location>
        <begin position="1"/>
        <end position="40"/>
    </location>
</feature>